<gene>
    <name evidence="1" type="ORF">TGP89_360650</name>
</gene>
<sequence length="201" mass="22572">MSGVKMFSSVSNARRLCEKTASKTLADGRRFSRWDLRSAPLAFFSLCVHFSCSHPLECALRVEQLLDAARRDLPVRSSRRNRREFARVRIPPPCQFLFADSRPSVETGFPGFSRGDFVCVKVGEGFEEHGAPLPQGETLRGGNLEWRLAREDGQAQPLCFETCRKQEVSRGRSDGTNSGVSPPLHAFLRRLPCLTWSSCRP</sequence>
<evidence type="ECO:0000313" key="1">
    <source>
        <dbReference type="EMBL" id="KFG49412.1"/>
    </source>
</evidence>
<accession>A0A086KYE4</accession>
<organism evidence="1 2">
    <name type="scientific">Toxoplasma gondii p89</name>
    <dbReference type="NCBI Taxonomy" id="943119"/>
    <lineage>
        <taxon>Eukaryota</taxon>
        <taxon>Sar</taxon>
        <taxon>Alveolata</taxon>
        <taxon>Apicomplexa</taxon>
        <taxon>Conoidasida</taxon>
        <taxon>Coccidia</taxon>
        <taxon>Eucoccidiorida</taxon>
        <taxon>Eimeriorina</taxon>
        <taxon>Sarcocystidae</taxon>
        <taxon>Toxoplasma</taxon>
    </lineage>
</organism>
<protein>
    <submittedName>
        <fullName evidence="1">Uncharacterized protein</fullName>
    </submittedName>
</protein>
<dbReference type="EMBL" id="AEYI02000439">
    <property type="protein sequence ID" value="KFG49412.1"/>
    <property type="molecule type" value="Genomic_DNA"/>
</dbReference>
<name>A0A086KYE4_TOXGO</name>
<dbReference type="AlphaFoldDB" id="A0A086KYE4"/>
<dbReference type="Proteomes" id="UP000028828">
    <property type="component" value="Unassembled WGS sequence"/>
</dbReference>
<evidence type="ECO:0000313" key="2">
    <source>
        <dbReference type="Proteomes" id="UP000028828"/>
    </source>
</evidence>
<dbReference type="VEuPathDB" id="ToxoDB:TGP89_360650"/>
<reference evidence="1 2" key="1">
    <citation type="submission" date="2014-03" db="EMBL/GenBank/DDBJ databases">
        <authorList>
            <person name="Sibley D."/>
            <person name="Venepally P."/>
            <person name="Karamycheva S."/>
            <person name="Hadjithomas M."/>
            <person name="Khan A."/>
            <person name="Brunk B."/>
            <person name="Roos D."/>
            <person name="Caler E."/>
            <person name="Lorenzi H."/>
        </authorList>
    </citation>
    <scope>NUCLEOTIDE SEQUENCE [LARGE SCALE GENOMIC DNA]</scope>
    <source>
        <strain evidence="2">p89</strain>
    </source>
</reference>
<proteinExistence type="predicted"/>
<comment type="caution">
    <text evidence="1">The sequence shown here is derived from an EMBL/GenBank/DDBJ whole genome shotgun (WGS) entry which is preliminary data.</text>
</comment>